<dbReference type="AlphaFoldDB" id="X1L8L1"/>
<reference evidence="1" key="1">
    <citation type="journal article" date="2014" name="Front. Microbiol.">
        <title>High frequency of phylogenetically diverse reductive dehalogenase-homologous genes in deep subseafloor sedimentary metagenomes.</title>
        <authorList>
            <person name="Kawai M."/>
            <person name="Futagami T."/>
            <person name="Toyoda A."/>
            <person name="Takaki Y."/>
            <person name="Nishi S."/>
            <person name="Hori S."/>
            <person name="Arai W."/>
            <person name="Tsubouchi T."/>
            <person name="Morono Y."/>
            <person name="Uchiyama I."/>
            <person name="Ito T."/>
            <person name="Fujiyama A."/>
            <person name="Inagaki F."/>
            <person name="Takami H."/>
        </authorList>
    </citation>
    <scope>NUCLEOTIDE SEQUENCE</scope>
    <source>
        <strain evidence="1">Expedition CK06-06</strain>
    </source>
</reference>
<organism evidence="1">
    <name type="scientific">marine sediment metagenome</name>
    <dbReference type="NCBI Taxonomy" id="412755"/>
    <lineage>
        <taxon>unclassified sequences</taxon>
        <taxon>metagenomes</taxon>
        <taxon>ecological metagenomes</taxon>
    </lineage>
</organism>
<gene>
    <name evidence="1" type="ORF">S06H3_05888</name>
</gene>
<comment type="caution">
    <text evidence="1">The sequence shown here is derived from an EMBL/GenBank/DDBJ whole genome shotgun (WGS) entry which is preliminary data.</text>
</comment>
<proteinExistence type="predicted"/>
<sequence>MKLSKAQEKLGILADSFDEDCDKGWKLAINIGIEAIKQLQAIRHAHPAFWTFRLPGETPEESTKHD</sequence>
<name>X1L8L1_9ZZZZ</name>
<protein>
    <submittedName>
        <fullName evidence="1">Uncharacterized protein</fullName>
    </submittedName>
</protein>
<accession>X1L8L1</accession>
<evidence type="ECO:0000313" key="1">
    <source>
        <dbReference type="EMBL" id="GAH90458.1"/>
    </source>
</evidence>
<dbReference type="EMBL" id="BARV01002228">
    <property type="protein sequence ID" value="GAH90458.1"/>
    <property type="molecule type" value="Genomic_DNA"/>
</dbReference>